<evidence type="ECO:0000313" key="2">
    <source>
        <dbReference type="Proteomes" id="UP001054252"/>
    </source>
</evidence>
<dbReference type="AlphaFoldDB" id="A0AAV5MCU3"/>
<gene>
    <name evidence="1" type="ORF">SLEP1_g53800</name>
</gene>
<reference evidence="1 2" key="1">
    <citation type="journal article" date="2021" name="Commun. Biol.">
        <title>The genome of Shorea leprosula (Dipterocarpaceae) highlights the ecological relevance of drought in aseasonal tropical rainforests.</title>
        <authorList>
            <person name="Ng K.K.S."/>
            <person name="Kobayashi M.J."/>
            <person name="Fawcett J.A."/>
            <person name="Hatakeyama M."/>
            <person name="Paape T."/>
            <person name="Ng C.H."/>
            <person name="Ang C.C."/>
            <person name="Tnah L.H."/>
            <person name="Lee C.T."/>
            <person name="Nishiyama T."/>
            <person name="Sese J."/>
            <person name="O'Brien M.J."/>
            <person name="Copetti D."/>
            <person name="Mohd Noor M.I."/>
            <person name="Ong R.C."/>
            <person name="Putra M."/>
            <person name="Sireger I.Z."/>
            <person name="Indrioko S."/>
            <person name="Kosugi Y."/>
            <person name="Izuno A."/>
            <person name="Isagi Y."/>
            <person name="Lee S.L."/>
            <person name="Shimizu K.K."/>
        </authorList>
    </citation>
    <scope>NUCLEOTIDE SEQUENCE [LARGE SCALE GENOMIC DNA]</scope>
    <source>
        <strain evidence="1">214</strain>
    </source>
</reference>
<sequence>MQHEPKLMFNTLKHHVDEFCGPEHSDSGSDDGHETANAALGNSLARPFHNMPYLVSCSLTAINNSGFYYCNEDEYNAAVESGAIEDEQWSYCCT</sequence>
<dbReference type="Proteomes" id="UP001054252">
    <property type="component" value="Unassembled WGS sequence"/>
</dbReference>
<keyword evidence="2" id="KW-1185">Reference proteome</keyword>
<protein>
    <submittedName>
        <fullName evidence="1">Uncharacterized protein</fullName>
    </submittedName>
</protein>
<accession>A0AAV5MCU3</accession>
<comment type="caution">
    <text evidence="1">The sequence shown here is derived from an EMBL/GenBank/DDBJ whole genome shotgun (WGS) entry which is preliminary data.</text>
</comment>
<name>A0AAV5MCU3_9ROSI</name>
<proteinExistence type="predicted"/>
<evidence type="ECO:0000313" key="1">
    <source>
        <dbReference type="EMBL" id="GKV46839.1"/>
    </source>
</evidence>
<organism evidence="1 2">
    <name type="scientific">Rubroshorea leprosula</name>
    <dbReference type="NCBI Taxonomy" id="152421"/>
    <lineage>
        <taxon>Eukaryota</taxon>
        <taxon>Viridiplantae</taxon>
        <taxon>Streptophyta</taxon>
        <taxon>Embryophyta</taxon>
        <taxon>Tracheophyta</taxon>
        <taxon>Spermatophyta</taxon>
        <taxon>Magnoliopsida</taxon>
        <taxon>eudicotyledons</taxon>
        <taxon>Gunneridae</taxon>
        <taxon>Pentapetalae</taxon>
        <taxon>rosids</taxon>
        <taxon>malvids</taxon>
        <taxon>Malvales</taxon>
        <taxon>Dipterocarpaceae</taxon>
        <taxon>Rubroshorea</taxon>
    </lineage>
</organism>
<dbReference type="EMBL" id="BPVZ01000217">
    <property type="protein sequence ID" value="GKV46839.1"/>
    <property type="molecule type" value="Genomic_DNA"/>
</dbReference>